<dbReference type="SUPFAM" id="SSF52047">
    <property type="entry name" value="RNI-like"/>
    <property type="match status" value="1"/>
</dbReference>
<dbReference type="SUPFAM" id="SSF52540">
    <property type="entry name" value="P-loop containing nucleoside triphosphate hydrolases"/>
    <property type="match status" value="1"/>
</dbReference>
<dbReference type="Pfam" id="PF23247">
    <property type="entry name" value="LRR_RPS2"/>
    <property type="match status" value="1"/>
</dbReference>
<dbReference type="GO" id="GO:0043531">
    <property type="term" value="F:ADP binding"/>
    <property type="evidence" value="ECO:0007669"/>
    <property type="project" value="InterPro"/>
</dbReference>
<dbReference type="Proteomes" id="UP000026915">
    <property type="component" value="Chromosome 4"/>
</dbReference>
<dbReference type="Gene3D" id="3.40.50.300">
    <property type="entry name" value="P-loop containing nucleotide triphosphate hydrolases"/>
    <property type="match status" value="1"/>
</dbReference>
<evidence type="ECO:0000256" key="2">
    <source>
        <dbReference type="ARBA" id="ARBA00022737"/>
    </source>
</evidence>
<protein>
    <submittedName>
        <fullName evidence="7">Cc-nbs-lrr resistance-like protein</fullName>
    </submittedName>
</protein>
<dbReference type="Gene3D" id="1.10.8.430">
    <property type="entry name" value="Helical domain of apoptotic protease-activating factors"/>
    <property type="match status" value="1"/>
</dbReference>
<dbReference type="PRINTS" id="PR00364">
    <property type="entry name" value="DISEASERSIST"/>
</dbReference>
<keyword evidence="5" id="KW-0067">ATP-binding</keyword>
<dbReference type="Gene3D" id="3.80.10.10">
    <property type="entry name" value="Ribonuclease Inhibitor"/>
    <property type="match status" value="5"/>
</dbReference>
<evidence type="ECO:0000256" key="1">
    <source>
        <dbReference type="ARBA" id="ARBA00022614"/>
    </source>
</evidence>
<dbReference type="GO" id="GO:0051707">
    <property type="term" value="P:response to other organism"/>
    <property type="evidence" value="ECO:0007669"/>
    <property type="project" value="UniProtKB-ARBA"/>
</dbReference>
<dbReference type="SUPFAM" id="SSF52058">
    <property type="entry name" value="L domain-like"/>
    <property type="match status" value="1"/>
</dbReference>
<dbReference type="PANTHER" id="PTHR36766">
    <property type="entry name" value="PLANT BROAD-SPECTRUM MILDEW RESISTANCE PROTEIN RPW8"/>
    <property type="match status" value="1"/>
</dbReference>
<evidence type="ECO:0000256" key="4">
    <source>
        <dbReference type="ARBA" id="ARBA00022821"/>
    </source>
</evidence>
<keyword evidence="1" id="KW-0433">Leucine-rich repeat</keyword>
<dbReference type="SMART" id="SM00382">
    <property type="entry name" value="AAA"/>
    <property type="match status" value="1"/>
</dbReference>
<proteinExistence type="predicted"/>
<dbReference type="InterPro" id="IPR042197">
    <property type="entry name" value="Apaf_helical"/>
</dbReference>
<dbReference type="Pfam" id="PF23559">
    <property type="entry name" value="WHD_DRP"/>
    <property type="match status" value="1"/>
</dbReference>
<dbReference type="Pfam" id="PF18052">
    <property type="entry name" value="Rx_N"/>
    <property type="match status" value="1"/>
</dbReference>
<dbReference type="InterPro" id="IPR058922">
    <property type="entry name" value="WHD_DRP"/>
</dbReference>
<dbReference type="Gene3D" id="1.20.5.4130">
    <property type="match status" value="1"/>
</dbReference>
<keyword evidence="4" id="KW-0611">Plant defense</keyword>
<dbReference type="InterPro" id="IPR027417">
    <property type="entry name" value="P-loop_NTPase"/>
</dbReference>
<reference evidence="7 8" key="1">
    <citation type="journal article" date="2013" name="Genome Biol.">
        <title>The genome sequence of the most widely cultivated cacao type and its use to identify candidate genes regulating pod color.</title>
        <authorList>
            <person name="Motamayor J.C."/>
            <person name="Mockaitis K."/>
            <person name="Schmutz J."/>
            <person name="Haiminen N."/>
            <person name="Iii D.L."/>
            <person name="Cornejo O."/>
            <person name="Findley S.D."/>
            <person name="Zheng P."/>
            <person name="Utro F."/>
            <person name="Royaert S."/>
            <person name="Saski C."/>
            <person name="Jenkins J."/>
            <person name="Podicheti R."/>
            <person name="Zhao M."/>
            <person name="Scheffler B.E."/>
            <person name="Stack J.C."/>
            <person name="Feltus F.A."/>
            <person name="Mustiga G.M."/>
            <person name="Amores F."/>
            <person name="Phillips W."/>
            <person name="Marelli J.P."/>
            <person name="May G.D."/>
            <person name="Shapiro H."/>
            <person name="Ma J."/>
            <person name="Bustamante C.D."/>
            <person name="Schnell R.J."/>
            <person name="Main D."/>
            <person name="Gilbert D."/>
            <person name="Parida L."/>
            <person name="Kuhn D.N."/>
        </authorList>
    </citation>
    <scope>NUCLEOTIDE SEQUENCE [LARGE SCALE GENOMIC DNA]</scope>
    <source>
        <strain evidence="8">cv. Matina 1-6</strain>
    </source>
</reference>
<organism evidence="7 8">
    <name type="scientific">Theobroma cacao</name>
    <name type="common">Cacao</name>
    <name type="synonym">Cocoa</name>
    <dbReference type="NCBI Taxonomy" id="3641"/>
    <lineage>
        <taxon>Eukaryota</taxon>
        <taxon>Viridiplantae</taxon>
        <taxon>Streptophyta</taxon>
        <taxon>Embryophyta</taxon>
        <taxon>Tracheophyta</taxon>
        <taxon>Spermatophyta</taxon>
        <taxon>Magnoliopsida</taxon>
        <taxon>eudicotyledons</taxon>
        <taxon>Gunneridae</taxon>
        <taxon>Pentapetalae</taxon>
        <taxon>rosids</taxon>
        <taxon>malvids</taxon>
        <taxon>Malvales</taxon>
        <taxon>Malvaceae</taxon>
        <taxon>Byttnerioideae</taxon>
        <taxon>Theobroma</taxon>
    </lineage>
</organism>
<keyword evidence="3" id="KW-0547">Nucleotide-binding</keyword>
<evidence type="ECO:0000313" key="8">
    <source>
        <dbReference type="Proteomes" id="UP000026915"/>
    </source>
</evidence>
<dbReference type="InterPro" id="IPR002182">
    <property type="entry name" value="NB-ARC"/>
</dbReference>
<accession>A0A061EHW5</accession>
<dbReference type="GO" id="GO:0006952">
    <property type="term" value="P:defense response"/>
    <property type="evidence" value="ECO:0007669"/>
    <property type="project" value="UniProtKB-KW"/>
</dbReference>
<evidence type="ECO:0000259" key="6">
    <source>
        <dbReference type="SMART" id="SM00382"/>
    </source>
</evidence>
<dbReference type="GO" id="GO:0005524">
    <property type="term" value="F:ATP binding"/>
    <property type="evidence" value="ECO:0007669"/>
    <property type="project" value="UniProtKB-KW"/>
</dbReference>
<keyword evidence="2" id="KW-0677">Repeat</keyword>
<dbReference type="InterPro" id="IPR003593">
    <property type="entry name" value="AAA+_ATPase"/>
</dbReference>
<dbReference type="eggNOG" id="KOG4658">
    <property type="taxonomic scope" value="Eukaryota"/>
</dbReference>
<name>A0A061EHW5_THECC</name>
<dbReference type="OMA" id="TICKLEY"/>
<dbReference type="FunFam" id="1.10.10.10:FF:000322">
    <property type="entry name" value="Probable disease resistance protein At1g63360"/>
    <property type="match status" value="1"/>
</dbReference>
<evidence type="ECO:0000256" key="3">
    <source>
        <dbReference type="ARBA" id="ARBA00022741"/>
    </source>
</evidence>
<dbReference type="HOGENOM" id="CLU_000837_8_8_1"/>
<sequence length="1350" mass="152614">MAEAAMVVAKGIVSGLSSVASEQIKIAWTFEDELKRLQDSLAMIQDVLQDAEDQQGSQRAVRRWLLKLREVSYEADDVLDELVYEDLRREIVTNKPMCSFVWKQVCNFFSLSNPVLFHFMMANKVEKINESLDKIKNEGVVLGLRNRPVGRITVLSQDIYETDSILDSEPIIGRRYDVSKIVNMLSSLSNQHEISVISIVGMPGLGKTTLARTVCKEVKEKKMFDVVIWVCVSYDFSHQKILGGMLESLDRSAGGMSNIDAILSNLQKELKDKSFLLILDDVWIEDDQMWRELKNRLSKTNDNANELSLQKKNKANAIVVTTRSHRTASIVETSPDHRHNLEQLSREECWSIIKERACRIGGALVSVDLEDLEDIGKEIAEKCGGVALLASVLGGTLGFRRRKEEWLAVKNSDVLRLGNNDEVLPKLKLSFDNLPFCLKQCFAYCSIFPKGHVIEKDQLIQLWMAQGFLQSFEEIMWSEEGGVTELEDVGDKFFNGLLSNSLFQDVQRDTCGNIQTCKMHDVVHDLAQFVSQSELIASELTSELTTDISDHVRHLNVAHVEALVPRISEDVARKLLSLFSKVNVFNDELRDFKSLRILNFCDAKINDLPTFLGRVKHLRYLDVSGTSIKELPQSIDRLYNLQTLRFMHCRHLELLPKGLGNLVSLRHIYFNDEKLMPVQIGCLTSLRTLPLFVVGVEIGCQIKELGCLNHLRGDLTICKLEYVKDGEEARGANLQAKTNIYKLIYEWSIERESCDDHEEVAIRSDPNWSYRSFNYDREVLDDLQSYSSDQSFNYDTEVLDDLQSYSSDQCFGQDELTDDLDEISTASNPNKQLRDWLKFLLSSQRSYEPSTRFNDEQVLRFNDEQVLEGLEPPISLKSLSIKNFRGENFPPWIWRSISVISTGSDSLLLDNLVELNLFNCMNCESLPRLGKLRNLKILAIKNMNNVRCIGGEFYSYYNRGVLGALFPVLKELTIEGMETLKTWMDPTRLNSASEGDSTSIEVFPCLEDLTVGCCPQLEMVPMMGGLPSLQTLKIYSCEGLTFIGDGLSASTCLKKINIQDCPSLKKIPGVNRLSFLTELEVKKCSGLHSLPRGISHCTSLENLSIRDCTVAKIGSINALSSLRILVLKNCKDLKRLPRGLGSCTSLEQLDIVGNFNLQLHKEEIRQLPSVRFLNITICPKLRTIPKGWLGRFSNLKVLTIGGFSEELDEFPGLSSSEELEELDEFPGLSSVGCLPASLDYLLLLGWKRLGSLPEQLQHLSALKRLEIWSFDGVEALPDWLGNLSSLQSLKIHQCEKLMCLPSAQAMQQLTQLKRLFIHNCPILSGRCAQEGGPEWFKISRIPEVIIKNND</sequence>
<gene>
    <name evidence="7" type="ORF">TCM_019822</name>
</gene>
<evidence type="ECO:0000313" key="7">
    <source>
        <dbReference type="EMBL" id="EOY04600.1"/>
    </source>
</evidence>
<evidence type="ECO:0000256" key="5">
    <source>
        <dbReference type="ARBA" id="ARBA00022840"/>
    </source>
</evidence>
<dbReference type="Pfam" id="PF23598">
    <property type="entry name" value="LRR_14"/>
    <property type="match status" value="1"/>
</dbReference>
<dbReference type="Gene3D" id="1.10.10.10">
    <property type="entry name" value="Winged helix-like DNA-binding domain superfamily/Winged helix DNA-binding domain"/>
    <property type="match status" value="1"/>
</dbReference>
<dbReference type="InterPro" id="IPR056789">
    <property type="entry name" value="LRR_R13L1-DRL21"/>
</dbReference>
<dbReference type="InterPro" id="IPR041118">
    <property type="entry name" value="Rx_N"/>
</dbReference>
<dbReference type="EMBL" id="CM001882">
    <property type="protein sequence ID" value="EOY04600.1"/>
    <property type="molecule type" value="Genomic_DNA"/>
</dbReference>
<dbReference type="Pfam" id="PF00931">
    <property type="entry name" value="NB-ARC"/>
    <property type="match status" value="1"/>
</dbReference>
<dbReference type="InterPro" id="IPR055414">
    <property type="entry name" value="LRR_R13L4/SHOC2-like"/>
</dbReference>
<feature type="domain" description="AAA+ ATPase" evidence="6">
    <location>
        <begin position="193"/>
        <end position="344"/>
    </location>
</feature>
<dbReference type="InterPro" id="IPR036388">
    <property type="entry name" value="WH-like_DNA-bd_sf"/>
</dbReference>
<dbReference type="PANTHER" id="PTHR36766:SF70">
    <property type="entry name" value="DISEASE RESISTANCE PROTEIN RGA4"/>
    <property type="match status" value="1"/>
</dbReference>
<dbReference type="InterPro" id="IPR032675">
    <property type="entry name" value="LRR_dom_sf"/>
</dbReference>
<dbReference type="Gramene" id="EOY04600">
    <property type="protein sequence ID" value="EOY04600"/>
    <property type="gene ID" value="TCM_019822"/>
</dbReference>
<keyword evidence="8" id="KW-1185">Reference proteome</keyword>
<dbReference type="InterPro" id="IPR057135">
    <property type="entry name" value="At4g27190-like_LRR"/>
</dbReference>
<dbReference type="Pfam" id="PF25019">
    <property type="entry name" value="LRR_R13L1-DRL21"/>
    <property type="match status" value="2"/>
</dbReference>
<dbReference type="InParanoid" id="A0A061EHW5"/>